<evidence type="ECO:0000256" key="7">
    <source>
        <dbReference type="SAM" id="MobiDB-lite"/>
    </source>
</evidence>
<reference evidence="11 12" key="1">
    <citation type="submission" date="2022-12" db="EMBL/GenBank/DDBJ databases">
        <title>Genomic features and morphological characterization of a novel Knufia sp. strain isolated from spacecraft assembly facility.</title>
        <authorList>
            <person name="Teixeira M."/>
            <person name="Chander A.M."/>
            <person name="Stajich J.E."/>
            <person name="Venkateswaran K."/>
        </authorList>
    </citation>
    <scope>NUCLEOTIDE SEQUENCE [LARGE SCALE GENOMIC DNA]</scope>
    <source>
        <strain evidence="11 12">FJI-L2-BK-P2</strain>
    </source>
</reference>
<comment type="caution">
    <text evidence="11">The sequence shown here is derived from an EMBL/GenBank/DDBJ whole genome shotgun (WGS) entry which is preliminary data.</text>
</comment>
<dbReference type="Proteomes" id="UP001316803">
    <property type="component" value="Unassembled WGS sequence"/>
</dbReference>
<protein>
    <recommendedName>
        <fullName evidence="10">Ribophorin II C-terminal domain-containing protein</fullName>
    </recommendedName>
</protein>
<proteinExistence type="predicted"/>
<name>A0AAN8I6S6_9EURO</name>
<feature type="transmembrane region" description="Helical" evidence="8">
    <location>
        <begin position="234"/>
        <end position="252"/>
    </location>
</feature>
<dbReference type="GO" id="GO:0006487">
    <property type="term" value="P:protein N-linked glycosylation"/>
    <property type="evidence" value="ECO:0007669"/>
    <property type="project" value="TreeGrafter"/>
</dbReference>
<dbReference type="EMBL" id="JAKLMC020000016">
    <property type="protein sequence ID" value="KAK5952251.1"/>
    <property type="molecule type" value="Genomic_DNA"/>
</dbReference>
<evidence type="ECO:0000313" key="11">
    <source>
        <dbReference type="EMBL" id="KAK5952251.1"/>
    </source>
</evidence>
<keyword evidence="4" id="KW-0256">Endoplasmic reticulum</keyword>
<comment type="subcellular location">
    <subcellularLocation>
        <location evidence="1">Endoplasmic reticulum membrane</location>
        <topology evidence="1">Multi-pass membrane protein</topology>
    </subcellularLocation>
</comment>
<evidence type="ECO:0000259" key="10">
    <source>
        <dbReference type="Pfam" id="PF25147"/>
    </source>
</evidence>
<keyword evidence="2 8" id="KW-0812">Transmembrane</keyword>
<feature type="transmembrane region" description="Helical" evidence="8">
    <location>
        <begin position="258"/>
        <end position="277"/>
    </location>
</feature>
<evidence type="ECO:0000256" key="5">
    <source>
        <dbReference type="ARBA" id="ARBA00022989"/>
    </source>
</evidence>
<evidence type="ECO:0000256" key="9">
    <source>
        <dbReference type="SAM" id="SignalP"/>
    </source>
</evidence>
<dbReference type="InterPro" id="IPR056790">
    <property type="entry name" value="Ribophorin_II_C"/>
</dbReference>
<gene>
    <name evidence="11" type="ORF">OHC33_006724</name>
</gene>
<dbReference type="PANTHER" id="PTHR12640">
    <property type="entry name" value="RIBOPHORIN II"/>
    <property type="match status" value="1"/>
</dbReference>
<dbReference type="Pfam" id="PF25147">
    <property type="entry name" value="Ribophorin_II_C"/>
    <property type="match status" value="1"/>
</dbReference>
<accession>A0AAN8I6S6</accession>
<feature type="region of interest" description="Disordered" evidence="7">
    <location>
        <begin position="38"/>
        <end position="57"/>
    </location>
</feature>
<keyword evidence="12" id="KW-1185">Reference proteome</keyword>
<keyword evidence="6 8" id="KW-0472">Membrane</keyword>
<evidence type="ECO:0000256" key="3">
    <source>
        <dbReference type="ARBA" id="ARBA00022729"/>
    </source>
</evidence>
<dbReference type="InterPro" id="IPR008814">
    <property type="entry name" value="Swp1"/>
</dbReference>
<evidence type="ECO:0000313" key="12">
    <source>
        <dbReference type="Proteomes" id="UP001316803"/>
    </source>
</evidence>
<evidence type="ECO:0000256" key="6">
    <source>
        <dbReference type="ARBA" id="ARBA00023136"/>
    </source>
</evidence>
<sequence length="289" mass="30689">MRILSGLLSASVFALSATHALAASWTFTDATVSVQGKGTGVGGARKDNLTPGKPLAKEFDLGPNDSLKVILTTQEGKSAKRPHQAFLLLKDSSSNLDVSYPLSVKESGKAKVDLTQKELPTQFLKSQSKVSASLVIASFGSSTGYNSEAFSLNVISDKGVSASTAEKPLRYGKLPEIHHIFRADQKSPNVLISTIFTLGAIAALPILLGAWLFLGGNINHFSKAMSDAPIAHALFVGSIIGLEGILFMYYSVWNLFQALPALVAVGLITFVSGSRALTEVQDRRLAGLR</sequence>
<dbReference type="PANTHER" id="PTHR12640:SF0">
    <property type="entry name" value="DOLICHYL-DIPHOSPHOOLIGOSACCHARIDE--PROTEIN GLYCOSYLTRANSFERASE SUBUNIT 2"/>
    <property type="match status" value="1"/>
</dbReference>
<feature type="domain" description="Ribophorin II C-terminal" evidence="10">
    <location>
        <begin position="181"/>
        <end position="284"/>
    </location>
</feature>
<evidence type="ECO:0000256" key="4">
    <source>
        <dbReference type="ARBA" id="ARBA00022824"/>
    </source>
</evidence>
<keyword evidence="5 8" id="KW-1133">Transmembrane helix</keyword>
<dbReference type="GO" id="GO:0008250">
    <property type="term" value="C:oligosaccharyltransferase complex"/>
    <property type="evidence" value="ECO:0007669"/>
    <property type="project" value="InterPro"/>
</dbReference>
<feature type="chain" id="PRO_5044234786" description="Ribophorin II C-terminal domain-containing protein" evidence="9">
    <location>
        <begin position="23"/>
        <end position="289"/>
    </location>
</feature>
<evidence type="ECO:0000256" key="2">
    <source>
        <dbReference type="ARBA" id="ARBA00022692"/>
    </source>
</evidence>
<evidence type="ECO:0000256" key="8">
    <source>
        <dbReference type="SAM" id="Phobius"/>
    </source>
</evidence>
<keyword evidence="3 9" id="KW-0732">Signal</keyword>
<feature type="signal peptide" evidence="9">
    <location>
        <begin position="1"/>
        <end position="22"/>
    </location>
</feature>
<organism evidence="11 12">
    <name type="scientific">Knufia fluminis</name>
    <dbReference type="NCBI Taxonomy" id="191047"/>
    <lineage>
        <taxon>Eukaryota</taxon>
        <taxon>Fungi</taxon>
        <taxon>Dikarya</taxon>
        <taxon>Ascomycota</taxon>
        <taxon>Pezizomycotina</taxon>
        <taxon>Eurotiomycetes</taxon>
        <taxon>Chaetothyriomycetidae</taxon>
        <taxon>Chaetothyriales</taxon>
        <taxon>Trichomeriaceae</taxon>
        <taxon>Knufia</taxon>
    </lineage>
</organism>
<feature type="transmembrane region" description="Helical" evidence="8">
    <location>
        <begin position="190"/>
        <end position="214"/>
    </location>
</feature>
<evidence type="ECO:0000256" key="1">
    <source>
        <dbReference type="ARBA" id="ARBA00004477"/>
    </source>
</evidence>
<dbReference type="AlphaFoldDB" id="A0AAN8I6S6"/>